<evidence type="ECO:0000313" key="3">
    <source>
        <dbReference type="Proteomes" id="UP000032180"/>
    </source>
</evidence>
<organism evidence="2 3">
    <name type="scientific">Leersia perrieri</name>
    <dbReference type="NCBI Taxonomy" id="77586"/>
    <lineage>
        <taxon>Eukaryota</taxon>
        <taxon>Viridiplantae</taxon>
        <taxon>Streptophyta</taxon>
        <taxon>Embryophyta</taxon>
        <taxon>Tracheophyta</taxon>
        <taxon>Spermatophyta</taxon>
        <taxon>Magnoliopsida</taxon>
        <taxon>Liliopsida</taxon>
        <taxon>Poales</taxon>
        <taxon>Poaceae</taxon>
        <taxon>BOP clade</taxon>
        <taxon>Oryzoideae</taxon>
        <taxon>Oryzeae</taxon>
        <taxon>Oryzinae</taxon>
        <taxon>Leersia</taxon>
    </lineage>
</organism>
<evidence type="ECO:0000259" key="1">
    <source>
        <dbReference type="PROSITE" id="PS50144"/>
    </source>
</evidence>
<dbReference type="HOGENOM" id="CLU_3017123_0_0_1"/>
<protein>
    <recommendedName>
        <fullName evidence="1">MATH domain-containing protein</fullName>
    </recommendedName>
</protein>
<reference evidence="2 3" key="1">
    <citation type="submission" date="2012-08" db="EMBL/GenBank/DDBJ databases">
        <title>Oryza genome evolution.</title>
        <authorList>
            <person name="Wing R.A."/>
        </authorList>
    </citation>
    <scope>NUCLEOTIDE SEQUENCE</scope>
</reference>
<dbReference type="Proteomes" id="UP000032180">
    <property type="component" value="Chromosome 6"/>
</dbReference>
<dbReference type="EnsemblPlants" id="LPERR06G20100.1">
    <property type="protein sequence ID" value="LPERR06G20100.1"/>
    <property type="gene ID" value="LPERR06G20100"/>
</dbReference>
<dbReference type="Gramene" id="LPERR06G20100.1">
    <property type="protein sequence ID" value="LPERR06G20100.1"/>
    <property type="gene ID" value="LPERR06G20100"/>
</dbReference>
<proteinExistence type="predicted"/>
<reference evidence="2" key="3">
    <citation type="submission" date="2015-04" db="UniProtKB">
        <authorList>
            <consortium name="EnsemblPlants"/>
        </authorList>
    </citation>
    <scope>IDENTIFICATION</scope>
</reference>
<evidence type="ECO:0000313" key="2">
    <source>
        <dbReference type="EnsemblPlants" id="LPERR06G20100.1"/>
    </source>
</evidence>
<dbReference type="AlphaFoldDB" id="A0A0D9WT26"/>
<dbReference type="SUPFAM" id="SSF49599">
    <property type="entry name" value="TRAF domain-like"/>
    <property type="match status" value="1"/>
</dbReference>
<dbReference type="PROSITE" id="PS50144">
    <property type="entry name" value="MATH"/>
    <property type="match status" value="1"/>
</dbReference>
<feature type="domain" description="MATH" evidence="1">
    <location>
        <begin position="10"/>
        <end position="56"/>
    </location>
</feature>
<dbReference type="InterPro" id="IPR002083">
    <property type="entry name" value="MATH/TRAF_dom"/>
</dbReference>
<keyword evidence="3" id="KW-1185">Reference proteome</keyword>
<name>A0A0D9WT26_9ORYZ</name>
<reference evidence="3" key="2">
    <citation type="submission" date="2013-12" db="EMBL/GenBank/DDBJ databases">
        <authorList>
            <person name="Yu Y."/>
            <person name="Lee S."/>
            <person name="de Baynast K."/>
            <person name="Wissotski M."/>
            <person name="Liu L."/>
            <person name="Talag J."/>
            <person name="Goicoechea J."/>
            <person name="Angelova A."/>
            <person name="Jetty R."/>
            <person name="Kudrna D."/>
            <person name="Golser W."/>
            <person name="Rivera L."/>
            <person name="Zhang J."/>
            <person name="Wing R."/>
        </authorList>
    </citation>
    <scope>NUCLEOTIDE SEQUENCE</scope>
</reference>
<sequence length="56" mass="6302">MACNLTEAATVRQIFKVNGYSATKASADPFPSKRLTVGGYEWEIHYNPKLYEIGTY</sequence>
<accession>A0A0D9WT26</accession>